<keyword evidence="6" id="KW-0653">Protein transport</keyword>
<keyword evidence="4" id="KW-0813">Transport</keyword>
<organism evidence="7 8">
    <name type="scientific">Streblomastix strix</name>
    <dbReference type="NCBI Taxonomy" id="222440"/>
    <lineage>
        <taxon>Eukaryota</taxon>
        <taxon>Metamonada</taxon>
        <taxon>Preaxostyla</taxon>
        <taxon>Oxymonadida</taxon>
        <taxon>Streblomastigidae</taxon>
        <taxon>Streblomastix</taxon>
    </lineage>
</organism>
<dbReference type="PANTHER" id="PTHR13149">
    <property type="entry name" value="VACUOLAR PROTEIN SORTING-ASSOCIATED PROTEIN VPS25"/>
    <property type="match status" value="1"/>
</dbReference>
<sequence length="207" mass="24217">MAVSDNQKQRRLLMTTSSFSFPSQRDFPPFFTIQKHSETKIAQFRTWSKLICDYCQFHLKTKIQIDESIKNNELFCNRTINRSLSVESAREIFQYMVEQKQAQWETDDKNGVLILWHSIEQWAQLIGKYVDDASLKGKIETVFEYVTEQFPDAKKVSLQSNKSIMPYASELASMDRSLFERVLQYMESQGKASLFRSSNGEMSVKFI</sequence>
<dbReference type="InterPro" id="IPR036390">
    <property type="entry name" value="WH_DNA-bd_sf"/>
</dbReference>
<evidence type="ECO:0000256" key="3">
    <source>
        <dbReference type="ARBA" id="ARBA00017934"/>
    </source>
</evidence>
<gene>
    <name evidence="7" type="ORF">EZS28_012861</name>
</gene>
<dbReference type="GO" id="GO:0042803">
    <property type="term" value="F:protein homodimerization activity"/>
    <property type="evidence" value="ECO:0007669"/>
    <property type="project" value="TreeGrafter"/>
</dbReference>
<dbReference type="Gene3D" id="1.10.10.10">
    <property type="entry name" value="Winged helix-like DNA-binding domain superfamily/Winged helix DNA-binding domain"/>
    <property type="match status" value="1"/>
</dbReference>
<evidence type="ECO:0000313" key="7">
    <source>
        <dbReference type="EMBL" id="KAA6391610.1"/>
    </source>
</evidence>
<dbReference type="SUPFAM" id="SSF46785">
    <property type="entry name" value="Winged helix' DNA-binding domain"/>
    <property type="match status" value="2"/>
</dbReference>
<dbReference type="GO" id="GO:0000814">
    <property type="term" value="C:ESCRT II complex"/>
    <property type="evidence" value="ECO:0007669"/>
    <property type="project" value="InterPro"/>
</dbReference>
<dbReference type="Proteomes" id="UP000324800">
    <property type="component" value="Unassembled WGS sequence"/>
</dbReference>
<dbReference type="GO" id="GO:0043328">
    <property type="term" value="P:protein transport to vacuole involved in ubiquitin-dependent protein catabolic process via the multivesicular body sorting pathway"/>
    <property type="evidence" value="ECO:0007669"/>
    <property type="project" value="TreeGrafter"/>
</dbReference>
<comment type="similarity">
    <text evidence="2">Belongs to the VPS25 family.</text>
</comment>
<comment type="subcellular location">
    <subcellularLocation>
        <location evidence="1">Cytoplasm</location>
    </subcellularLocation>
</comment>
<accession>A0A5J4W9W7</accession>
<evidence type="ECO:0000313" key="8">
    <source>
        <dbReference type="Proteomes" id="UP000324800"/>
    </source>
</evidence>
<evidence type="ECO:0000256" key="5">
    <source>
        <dbReference type="ARBA" id="ARBA00022490"/>
    </source>
</evidence>
<dbReference type="PANTHER" id="PTHR13149:SF0">
    <property type="entry name" value="VACUOLAR PROTEIN-SORTING-ASSOCIATED PROTEIN 25"/>
    <property type="match status" value="1"/>
</dbReference>
<dbReference type="InterPro" id="IPR008570">
    <property type="entry name" value="ESCRT-II_cplx_Vps25-sub"/>
</dbReference>
<evidence type="ECO:0000256" key="6">
    <source>
        <dbReference type="ARBA" id="ARBA00022927"/>
    </source>
</evidence>
<comment type="caution">
    <text evidence="7">The sequence shown here is derived from an EMBL/GenBank/DDBJ whole genome shotgun (WGS) entry which is preliminary data.</text>
</comment>
<keyword evidence="5" id="KW-0963">Cytoplasm</keyword>
<name>A0A5J4W9W7_9EUKA</name>
<evidence type="ECO:0000256" key="4">
    <source>
        <dbReference type="ARBA" id="ARBA00022448"/>
    </source>
</evidence>
<dbReference type="AlphaFoldDB" id="A0A5J4W9W7"/>
<dbReference type="EMBL" id="SNRW01002823">
    <property type="protein sequence ID" value="KAA6391610.1"/>
    <property type="molecule type" value="Genomic_DNA"/>
</dbReference>
<protein>
    <recommendedName>
        <fullName evidence="3">Vacuolar protein-sorting-associated protein 25</fullName>
    </recommendedName>
</protein>
<dbReference type="InterPro" id="IPR014041">
    <property type="entry name" value="ESCRT-II_cplx_Vps25-sub_N"/>
</dbReference>
<dbReference type="FunFam" id="1.10.10.570:FF:000003">
    <property type="entry name" value="Vacuolar protein-sorting-associated protein 25"/>
    <property type="match status" value="1"/>
</dbReference>
<dbReference type="Gene3D" id="1.10.10.570">
    <property type="entry name" value="Winged helix' DNA-binding domain. Chain C. Domain 1"/>
    <property type="match status" value="1"/>
</dbReference>
<proteinExistence type="inferred from homology"/>
<evidence type="ECO:0000256" key="1">
    <source>
        <dbReference type="ARBA" id="ARBA00004496"/>
    </source>
</evidence>
<dbReference type="Pfam" id="PF05871">
    <property type="entry name" value="ESCRT-II"/>
    <property type="match status" value="1"/>
</dbReference>
<reference evidence="7 8" key="1">
    <citation type="submission" date="2019-03" db="EMBL/GenBank/DDBJ databases">
        <title>Single cell metagenomics reveals metabolic interactions within the superorganism composed of flagellate Streblomastix strix and complex community of Bacteroidetes bacteria on its surface.</title>
        <authorList>
            <person name="Treitli S.C."/>
            <person name="Kolisko M."/>
            <person name="Husnik F."/>
            <person name="Keeling P."/>
            <person name="Hampl V."/>
        </authorList>
    </citation>
    <scope>NUCLEOTIDE SEQUENCE [LARGE SCALE GENOMIC DNA]</scope>
    <source>
        <strain evidence="7">ST1C</strain>
    </source>
</reference>
<evidence type="ECO:0000256" key="2">
    <source>
        <dbReference type="ARBA" id="ARBA00009674"/>
    </source>
</evidence>
<dbReference type="GO" id="GO:0005198">
    <property type="term" value="F:structural molecule activity"/>
    <property type="evidence" value="ECO:0007669"/>
    <property type="project" value="TreeGrafter"/>
</dbReference>
<dbReference type="InterPro" id="IPR036388">
    <property type="entry name" value="WH-like_DNA-bd_sf"/>
</dbReference>
<dbReference type="OrthoDB" id="245150at2759"/>